<dbReference type="Pfam" id="PF02590">
    <property type="entry name" value="SPOUT_MTase"/>
    <property type="match status" value="1"/>
</dbReference>
<keyword evidence="5" id="KW-0698">rRNA processing</keyword>
<comment type="subunit">
    <text evidence="5">Homodimer.</text>
</comment>
<proteinExistence type="inferred from homology"/>
<dbReference type="PANTHER" id="PTHR33603:SF1">
    <property type="entry name" value="RIBOSOMAL RNA LARGE SUBUNIT METHYLTRANSFERASE H"/>
    <property type="match status" value="1"/>
</dbReference>
<accession>A0A4R0PEK6</accession>
<comment type="catalytic activity">
    <reaction evidence="5">
        <text>pseudouridine(1915) in 23S rRNA + S-adenosyl-L-methionine = N(3)-methylpseudouridine(1915) in 23S rRNA + S-adenosyl-L-homocysteine + H(+)</text>
        <dbReference type="Rhea" id="RHEA:42752"/>
        <dbReference type="Rhea" id="RHEA-COMP:10221"/>
        <dbReference type="Rhea" id="RHEA-COMP:10222"/>
        <dbReference type="ChEBI" id="CHEBI:15378"/>
        <dbReference type="ChEBI" id="CHEBI:57856"/>
        <dbReference type="ChEBI" id="CHEBI:59789"/>
        <dbReference type="ChEBI" id="CHEBI:65314"/>
        <dbReference type="ChEBI" id="CHEBI:74486"/>
        <dbReference type="EC" id="2.1.1.177"/>
    </reaction>
</comment>
<dbReference type="EC" id="2.1.1.177" evidence="5"/>
<keyword evidence="7" id="KW-1185">Reference proteome</keyword>
<evidence type="ECO:0000256" key="1">
    <source>
        <dbReference type="ARBA" id="ARBA00022603"/>
    </source>
</evidence>
<dbReference type="Proteomes" id="UP000291301">
    <property type="component" value="Unassembled WGS sequence"/>
</dbReference>
<organism evidence="6 7">
    <name type="scientific">Oricola cellulosilytica</name>
    <dbReference type="NCBI Taxonomy" id="1429082"/>
    <lineage>
        <taxon>Bacteria</taxon>
        <taxon>Pseudomonadati</taxon>
        <taxon>Pseudomonadota</taxon>
        <taxon>Alphaproteobacteria</taxon>
        <taxon>Hyphomicrobiales</taxon>
        <taxon>Ahrensiaceae</taxon>
        <taxon>Oricola</taxon>
    </lineage>
</organism>
<dbReference type="OrthoDB" id="9806643at2"/>
<dbReference type="CDD" id="cd18081">
    <property type="entry name" value="RlmH-like"/>
    <property type="match status" value="1"/>
</dbReference>
<evidence type="ECO:0000256" key="5">
    <source>
        <dbReference type="HAMAP-Rule" id="MF_00658"/>
    </source>
</evidence>
<dbReference type="PANTHER" id="PTHR33603">
    <property type="entry name" value="METHYLTRANSFERASE"/>
    <property type="match status" value="1"/>
</dbReference>
<protein>
    <recommendedName>
        <fullName evidence="5">Ribosomal RNA large subunit methyltransferase H</fullName>
        <ecNumber evidence="5">2.1.1.177</ecNumber>
    </recommendedName>
    <alternativeName>
        <fullName evidence="5">23S rRNA (pseudouridine1915-N3)-methyltransferase</fullName>
    </alternativeName>
    <alternativeName>
        <fullName evidence="5">23S rRNA m3Psi1915 methyltransferase</fullName>
    </alternativeName>
    <alternativeName>
        <fullName evidence="5">rRNA (pseudouridine-N3-)-methyltransferase RlmH</fullName>
    </alternativeName>
</protein>
<evidence type="ECO:0000313" key="6">
    <source>
        <dbReference type="EMBL" id="TCD13803.1"/>
    </source>
</evidence>
<evidence type="ECO:0000313" key="7">
    <source>
        <dbReference type="Proteomes" id="UP000291301"/>
    </source>
</evidence>
<dbReference type="InterPro" id="IPR029026">
    <property type="entry name" value="tRNA_m1G_MTases_N"/>
</dbReference>
<keyword evidence="3 5" id="KW-0949">S-adenosyl-L-methionine</keyword>
<comment type="similarity">
    <text evidence="4 5">Belongs to the RNA methyltransferase RlmH family.</text>
</comment>
<feature type="binding site" evidence="5">
    <location>
        <position position="77"/>
    </location>
    <ligand>
        <name>S-adenosyl-L-methionine</name>
        <dbReference type="ChEBI" id="CHEBI:59789"/>
    </ligand>
</feature>
<keyword evidence="2 5" id="KW-0808">Transferase</keyword>
<dbReference type="GO" id="GO:0070038">
    <property type="term" value="F:rRNA (pseudouridine-N3-)-methyltransferase activity"/>
    <property type="evidence" value="ECO:0007669"/>
    <property type="project" value="UniProtKB-UniRule"/>
</dbReference>
<dbReference type="GO" id="GO:0005737">
    <property type="term" value="C:cytoplasm"/>
    <property type="evidence" value="ECO:0007669"/>
    <property type="project" value="UniProtKB-SubCell"/>
</dbReference>
<dbReference type="NCBIfam" id="NF000989">
    <property type="entry name" value="PRK00103.2-3"/>
    <property type="match status" value="1"/>
</dbReference>
<sequence length="161" mass="17616">MRLTVFAVGRMKSGPETELVSRYSGRLTKAGRSLGLEFGGQIEIAESRAQTSALRRREESARCAELGSDPSTILILLDERGKSFSSSDFAGKIAGYRDDGIAHLVFALGGPDGHDPSLRDRADLVLSFGEQTWPHQLARIMLAEQLYRATTILSGHPYHRG</sequence>
<dbReference type="Gene3D" id="3.40.1280.10">
    <property type="match status" value="1"/>
</dbReference>
<dbReference type="PIRSF" id="PIRSF004505">
    <property type="entry name" value="MT_bac"/>
    <property type="match status" value="1"/>
</dbReference>
<dbReference type="InterPro" id="IPR003742">
    <property type="entry name" value="RlmH-like"/>
</dbReference>
<comment type="subcellular location">
    <subcellularLocation>
        <location evidence="5">Cytoplasm</location>
    </subcellularLocation>
</comment>
<keyword evidence="1 5" id="KW-0489">Methyltransferase</keyword>
<evidence type="ECO:0000256" key="3">
    <source>
        <dbReference type="ARBA" id="ARBA00022691"/>
    </source>
</evidence>
<dbReference type="EMBL" id="SJST01000004">
    <property type="protein sequence ID" value="TCD13803.1"/>
    <property type="molecule type" value="Genomic_DNA"/>
</dbReference>
<dbReference type="InterPro" id="IPR029028">
    <property type="entry name" value="Alpha/beta_knot_MTases"/>
</dbReference>
<dbReference type="RefSeq" id="WP_131569160.1">
    <property type="nucleotide sequence ID" value="NZ_JAINFK010000003.1"/>
</dbReference>
<reference evidence="6 7" key="1">
    <citation type="journal article" date="2015" name="Antonie Van Leeuwenhoek">
        <title>Oricola cellulosilytica gen. nov., sp. nov., a cellulose-degrading bacterium of the family Phyllobacteriaceae isolated from surface seashore water, and emended descriptions of Mesorhizobium loti and Phyllobacterium myrsinacearum.</title>
        <authorList>
            <person name="Hameed A."/>
            <person name="Shahina M."/>
            <person name="Lai W.A."/>
            <person name="Lin S.Y."/>
            <person name="Young L.S."/>
            <person name="Liu Y.C."/>
            <person name="Hsu Y.H."/>
            <person name="Young C.C."/>
        </authorList>
    </citation>
    <scope>NUCLEOTIDE SEQUENCE [LARGE SCALE GENOMIC DNA]</scope>
    <source>
        <strain evidence="6 7">KCTC 52183</strain>
    </source>
</reference>
<dbReference type="HAMAP" id="MF_00658">
    <property type="entry name" value="23SrRNA_methyltr_H"/>
    <property type="match status" value="1"/>
</dbReference>
<comment type="function">
    <text evidence="5">Specifically methylates the pseudouridine at position 1915 (m3Psi1915) in 23S rRNA.</text>
</comment>
<dbReference type="SUPFAM" id="SSF75217">
    <property type="entry name" value="alpha/beta knot"/>
    <property type="match status" value="1"/>
</dbReference>
<gene>
    <name evidence="5 6" type="primary">rlmH</name>
    <name evidence="6" type="ORF">E0D97_11925</name>
</gene>
<keyword evidence="5" id="KW-0963">Cytoplasm</keyword>
<name>A0A4R0PEK6_9HYPH</name>
<comment type="caution">
    <text evidence="5">Lacks conserved residue(s) required for the propagation of feature annotation.</text>
</comment>
<feature type="binding site" evidence="5">
    <location>
        <position position="109"/>
    </location>
    <ligand>
        <name>S-adenosyl-L-methionine</name>
        <dbReference type="ChEBI" id="CHEBI:59789"/>
    </ligand>
</feature>
<dbReference type="AlphaFoldDB" id="A0A4R0PEK6"/>
<evidence type="ECO:0000256" key="4">
    <source>
        <dbReference type="ARBA" id="ARBA00038303"/>
    </source>
</evidence>
<comment type="caution">
    <text evidence="6">The sequence shown here is derived from an EMBL/GenBank/DDBJ whole genome shotgun (WGS) entry which is preliminary data.</text>
</comment>
<evidence type="ECO:0000256" key="2">
    <source>
        <dbReference type="ARBA" id="ARBA00022679"/>
    </source>
</evidence>